<keyword evidence="2" id="KW-0812">Transmembrane</keyword>
<keyword evidence="2" id="KW-1133">Transmembrane helix</keyword>
<dbReference type="PROSITE" id="PS00409">
    <property type="entry name" value="PROKAR_NTER_METHYL"/>
    <property type="match status" value="1"/>
</dbReference>
<evidence type="ECO:0008006" key="5">
    <source>
        <dbReference type="Google" id="ProtNLM"/>
    </source>
</evidence>
<dbReference type="InterPro" id="IPR012902">
    <property type="entry name" value="N_methyl_site"/>
</dbReference>
<dbReference type="AlphaFoldDB" id="A0A9W6G1M8"/>
<sequence>MECVKPNSRGFTLVELVVVIGIFGVIMGAVYSIYLTHLKNAYSQEELIDVQQNLRTAMDMITRDLRMAGVLLPNDVKPLDKITVDSLQINTVSASGKIARIAESKATSADSTFSILVDSSEAVDGLLALATDTKTPITVRLIRPFDRSNPISSMDTYLVLELVQIPKTDRDTRTVVMKRPSNKFVPGTTLVAGDIIAATGPPVPPGTDPPAGYDSIVYKLDLCPDSPNQQCLLRIVNQTETEIIAGPISTLQFNYLYTKGSEDNSAEEDSIRAVRVTITAKTPETAPGGARSKQLTSVISVRNRR</sequence>
<dbReference type="InterPro" id="IPR045584">
    <property type="entry name" value="Pilin-like"/>
</dbReference>
<dbReference type="SUPFAM" id="SSF54523">
    <property type="entry name" value="Pili subunits"/>
    <property type="match status" value="1"/>
</dbReference>
<keyword evidence="2" id="KW-0472">Membrane</keyword>
<comment type="caution">
    <text evidence="3">The sequence shown here is derived from an EMBL/GenBank/DDBJ whole genome shotgun (WGS) entry which is preliminary data.</text>
</comment>
<dbReference type="Proteomes" id="UP001144352">
    <property type="component" value="Unassembled WGS sequence"/>
</dbReference>
<evidence type="ECO:0000256" key="2">
    <source>
        <dbReference type="SAM" id="Phobius"/>
    </source>
</evidence>
<dbReference type="EMBL" id="BSDS01000001">
    <property type="protein sequence ID" value="GLI38769.1"/>
    <property type="molecule type" value="Genomic_DNA"/>
</dbReference>
<keyword evidence="4" id="KW-1185">Reference proteome</keyword>
<dbReference type="Pfam" id="PF07963">
    <property type="entry name" value="N_methyl"/>
    <property type="match status" value="1"/>
</dbReference>
<dbReference type="Gene3D" id="3.30.700.10">
    <property type="entry name" value="Glycoprotein, Type 4 Pilin"/>
    <property type="match status" value="1"/>
</dbReference>
<accession>A0A9W6G1M8</accession>
<protein>
    <recommendedName>
        <fullName evidence="5">Prepilin-type N-terminal cleavage/methylation domain-containing protein</fullName>
    </recommendedName>
</protein>
<dbReference type="RefSeq" id="WP_214184968.1">
    <property type="nucleotide sequence ID" value="NZ_BSDS01000001.1"/>
</dbReference>
<evidence type="ECO:0000256" key="1">
    <source>
        <dbReference type="SAM" id="MobiDB-lite"/>
    </source>
</evidence>
<feature type="region of interest" description="Disordered" evidence="1">
    <location>
        <begin position="282"/>
        <end position="305"/>
    </location>
</feature>
<dbReference type="NCBIfam" id="TIGR02532">
    <property type="entry name" value="IV_pilin_GFxxxE"/>
    <property type="match status" value="1"/>
</dbReference>
<proteinExistence type="predicted"/>
<feature type="compositionally biased region" description="Polar residues" evidence="1">
    <location>
        <begin position="293"/>
        <end position="305"/>
    </location>
</feature>
<organism evidence="3 4">
    <name type="scientific">Geobacter hydrogenophilus</name>
    <dbReference type="NCBI Taxonomy" id="40983"/>
    <lineage>
        <taxon>Bacteria</taxon>
        <taxon>Pseudomonadati</taxon>
        <taxon>Thermodesulfobacteriota</taxon>
        <taxon>Desulfuromonadia</taxon>
        <taxon>Geobacterales</taxon>
        <taxon>Geobacteraceae</taxon>
        <taxon>Geobacter</taxon>
    </lineage>
</organism>
<evidence type="ECO:0000313" key="3">
    <source>
        <dbReference type="EMBL" id="GLI38769.1"/>
    </source>
</evidence>
<feature type="transmembrane region" description="Helical" evidence="2">
    <location>
        <begin position="12"/>
        <end position="34"/>
    </location>
</feature>
<name>A0A9W6G1M8_9BACT</name>
<gene>
    <name evidence="3" type="ORF">GHYDROH2_22700</name>
</gene>
<evidence type="ECO:0000313" key="4">
    <source>
        <dbReference type="Proteomes" id="UP001144352"/>
    </source>
</evidence>
<reference evidence="3" key="1">
    <citation type="submission" date="2022-12" db="EMBL/GenBank/DDBJ databases">
        <title>Reference genome sequencing for broad-spectrum identification of bacterial and archaeal isolates by mass spectrometry.</title>
        <authorList>
            <person name="Sekiguchi Y."/>
            <person name="Tourlousse D.M."/>
        </authorList>
    </citation>
    <scope>NUCLEOTIDE SEQUENCE</scope>
    <source>
        <strain evidence="3">H2</strain>
    </source>
</reference>